<feature type="domain" description="Tyr recombinase" evidence="2">
    <location>
        <begin position="163"/>
        <end position="364"/>
    </location>
</feature>
<dbReference type="CDD" id="cd01184">
    <property type="entry name" value="INT_C_like_1"/>
    <property type="match status" value="1"/>
</dbReference>
<evidence type="ECO:0000313" key="4">
    <source>
        <dbReference type="Proteomes" id="UP000219336"/>
    </source>
</evidence>
<keyword evidence="4" id="KW-1185">Reference proteome</keyword>
<dbReference type="EMBL" id="OANU01000123">
    <property type="protein sequence ID" value="SNX50362.1"/>
    <property type="molecule type" value="Genomic_DNA"/>
</dbReference>
<reference evidence="4" key="1">
    <citation type="submission" date="2016-06" db="EMBL/GenBank/DDBJ databases">
        <authorList>
            <person name="Rodrigo-Torres L."/>
            <person name="Arahal R.D."/>
            <person name="Lucena T."/>
        </authorList>
    </citation>
    <scope>NUCLEOTIDE SEQUENCE [LARGE SCALE GENOMIC DNA]</scope>
    <source>
        <strain evidence="4">CECT8203</strain>
    </source>
</reference>
<dbReference type="GO" id="GO:0003677">
    <property type="term" value="F:DNA binding"/>
    <property type="evidence" value="ECO:0007669"/>
    <property type="project" value="InterPro"/>
</dbReference>
<protein>
    <submittedName>
        <fullName evidence="3">Phage integrase family protein</fullName>
    </submittedName>
</protein>
<dbReference type="Gene3D" id="1.10.443.10">
    <property type="entry name" value="Intergrase catalytic core"/>
    <property type="match status" value="1"/>
</dbReference>
<dbReference type="AlphaFoldDB" id="A0A240ENT4"/>
<dbReference type="Proteomes" id="UP000219336">
    <property type="component" value="Unassembled WGS sequence"/>
</dbReference>
<gene>
    <name evidence="3" type="ORF">VTH8203_04021</name>
</gene>
<dbReference type="PROSITE" id="PS51898">
    <property type="entry name" value="TYR_RECOMBINASE"/>
    <property type="match status" value="1"/>
</dbReference>
<dbReference type="GO" id="GO:0015074">
    <property type="term" value="P:DNA integration"/>
    <property type="evidence" value="ECO:0007669"/>
    <property type="project" value="InterPro"/>
</dbReference>
<accession>A0A240ENT4</accession>
<dbReference type="RefSeq" id="WP_096995301.1">
    <property type="nucleotide sequence ID" value="NZ_JBHSII010000001.1"/>
</dbReference>
<dbReference type="OrthoDB" id="9784724at2"/>
<dbReference type="InterPro" id="IPR002104">
    <property type="entry name" value="Integrase_catalytic"/>
</dbReference>
<evidence type="ECO:0000256" key="1">
    <source>
        <dbReference type="ARBA" id="ARBA00023172"/>
    </source>
</evidence>
<sequence>MNKKKSPLALAMFKSKHQPTALSHERPFERIPIAKLYEQYERIQLESGKSEKAARETRFCVALLQEVTGATYLDEIDYECALNFKRALSVYPKNRKRIPELANTEGFEAIYLGFELGKETLSTARCLKIIQGNSSFMEFGVKMSQVNQNVFSKLMTKREVVSNRRHSFDDDHLNLIYNMDEYLEHRYLHPYYYWVPLMLRFTGTRLNEVCGLFATDIVHIDSIPCIVINEGMEGQRIKNNNSVRLIPIHSELIRLGFMDFVESRCGGRLFPELPLVNGYYSHNASKWFARRRSQLGLGKGLDCYSFRHRFITELRENDTSFPTIMSIAGHVTSTEEKRLGDWYKSPTHQAYSHSLHPSVTQLHTAQASTKAPLSTQ</sequence>
<dbReference type="GO" id="GO:0006310">
    <property type="term" value="P:DNA recombination"/>
    <property type="evidence" value="ECO:0007669"/>
    <property type="project" value="UniProtKB-KW"/>
</dbReference>
<evidence type="ECO:0000313" key="3">
    <source>
        <dbReference type="EMBL" id="SNX50362.1"/>
    </source>
</evidence>
<dbReference type="SUPFAM" id="SSF56349">
    <property type="entry name" value="DNA breaking-rejoining enzymes"/>
    <property type="match status" value="1"/>
</dbReference>
<proteinExistence type="predicted"/>
<evidence type="ECO:0000259" key="2">
    <source>
        <dbReference type="PROSITE" id="PS51898"/>
    </source>
</evidence>
<name>A0A240ENT4_9VIBR</name>
<organism evidence="3 4">
    <name type="scientific">Vibrio thalassae</name>
    <dbReference type="NCBI Taxonomy" id="1243014"/>
    <lineage>
        <taxon>Bacteria</taxon>
        <taxon>Pseudomonadati</taxon>
        <taxon>Pseudomonadota</taxon>
        <taxon>Gammaproteobacteria</taxon>
        <taxon>Vibrionales</taxon>
        <taxon>Vibrionaceae</taxon>
        <taxon>Vibrio</taxon>
    </lineage>
</organism>
<keyword evidence="1" id="KW-0233">DNA recombination</keyword>
<dbReference type="InterPro" id="IPR011010">
    <property type="entry name" value="DNA_brk_join_enz"/>
</dbReference>
<dbReference type="InterPro" id="IPR013762">
    <property type="entry name" value="Integrase-like_cat_sf"/>
</dbReference>